<dbReference type="SMART" id="SM00028">
    <property type="entry name" value="TPR"/>
    <property type="match status" value="4"/>
</dbReference>
<keyword evidence="8" id="KW-1185">Reference proteome</keyword>
<keyword evidence="5" id="KW-1133">Transmembrane helix</keyword>
<dbReference type="PROSITE" id="PS50293">
    <property type="entry name" value="TPR_REGION"/>
    <property type="match status" value="1"/>
</dbReference>
<dbReference type="InterPro" id="IPR051263">
    <property type="entry name" value="C-type_cytochrome_biogenesis"/>
</dbReference>
<dbReference type="RefSeq" id="WP_221603436.1">
    <property type="nucleotide sequence ID" value="NZ_JAIGNU010000002.1"/>
</dbReference>
<evidence type="ECO:0000256" key="4">
    <source>
        <dbReference type="PROSITE-ProRule" id="PRU00339"/>
    </source>
</evidence>
<evidence type="ECO:0000256" key="2">
    <source>
        <dbReference type="ARBA" id="ARBA00022748"/>
    </source>
</evidence>
<comment type="caution">
    <text evidence="7">The sequence shown here is derived from an EMBL/GenBank/DDBJ whole genome shotgun (WGS) entry which is preliminary data.</text>
</comment>
<keyword evidence="1" id="KW-0677">Repeat</keyword>
<dbReference type="InterPro" id="IPR019734">
    <property type="entry name" value="TPR_rpt"/>
</dbReference>
<feature type="domain" description="Cytochrome c-type biogenesis protein H TPR" evidence="6">
    <location>
        <begin position="40"/>
        <end position="166"/>
    </location>
</feature>
<accession>A0ABS7JXA6</accession>
<dbReference type="InterPro" id="IPR011990">
    <property type="entry name" value="TPR-like_helical_dom_sf"/>
</dbReference>
<evidence type="ECO:0000313" key="8">
    <source>
        <dbReference type="Proteomes" id="UP000782554"/>
    </source>
</evidence>
<organism evidence="7 8">
    <name type="scientific">Qipengyuania mesophila</name>
    <dbReference type="NCBI Taxonomy" id="2867246"/>
    <lineage>
        <taxon>Bacteria</taxon>
        <taxon>Pseudomonadati</taxon>
        <taxon>Pseudomonadota</taxon>
        <taxon>Alphaproteobacteria</taxon>
        <taxon>Sphingomonadales</taxon>
        <taxon>Erythrobacteraceae</taxon>
        <taxon>Qipengyuania</taxon>
    </lineage>
</organism>
<keyword evidence="3 4" id="KW-0802">TPR repeat</keyword>
<evidence type="ECO:0000256" key="3">
    <source>
        <dbReference type="ARBA" id="ARBA00022803"/>
    </source>
</evidence>
<reference evidence="7 8" key="1">
    <citation type="submission" date="2021-08" db="EMBL/GenBank/DDBJ databases">
        <title>Comparative Genomics Analysis of the Genus Qipengyuania Reveals Extensive Genetic Diversity and Metabolic Versatility, Including the Description of Fifteen Novel Species.</title>
        <authorList>
            <person name="Liu Y."/>
        </authorList>
    </citation>
    <scope>NUCLEOTIDE SEQUENCE [LARGE SCALE GENOMIC DNA]</scope>
    <source>
        <strain evidence="7 8">YG27</strain>
    </source>
</reference>
<dbReference type="SUPFAM" id="SSF48452">
    <property type="entry name" value="TPR-like"/>
    <property type="match status" value="1"/>
</dbReference>
<dbReference type="PANTHER" id="PTHR47870">
    <property type="entry name" value="CYTOCHROME C-TYPE BIOGENESIS PROTEIN CCMH"/>
    <property type="match status" value="1"/>
</dbReference>
<dbReference type="EMBL" id="JAIGNU010000002">
    <property type="protein sequence ID" value="MBX7502286.1"/>
    <property type="molecule type" value="Genomic_DNA"/>
</dbReference>
<dbReference type="PANTHER" id="PTHR47870:SF1">
    <property type="entry name" value="CYTOCHROME C-TYPE BIOGENESIS PROTEIN CCMH"/>
    <property type="match status" value="1"/>
</dbReference>
<keyword evidence="2" id="KW-0201">Cytochrome c-type biogenesis</keyword>
<dbReference type="InterPro" id="IPR056413">
    <property type="entry name" value="TPR_CcmH_CycH"/>
</dbReference>
<protein>
    <submittedName>
        <fullName evidence="7">Tetratricopeptide repeat protein</fullName>
    </submittedName>
</protein>
<keyword evidence="5" id="KW-0472">Membrane</keyword>
<evidence type="ECO:0000256" key="1">
    <source>
        <dbReference type="ARBA" id="ARBA00022737"/>
    </source>
</evidence>
<dbReference type="Proteomes" id="UP000782554">
    <property type="component" value="Unassembled WGS sequence"/>
</dbReference>
<evidence type="ECO:0000259" key="6">
    <source>
        <dbReference type="Pfam" id="PF23914"/>
    </source>
</evidence>
<sequence length="304" mass="32279">MAENTTGNRVRGGVLLLGLAMASVVVALGYRSLDQGEGGAEPEATTAIAALEARVADDPRDAAAWQELGFAHFDEGDFGAAAEAYRRATELEPERAVLWSALGEALVMDSQREPLPEAAQDAFRRAIELDPADPRARYFLAVKRDLEGDHKGAIDDWLALLEETPQGAPWEADLARTIEQVAAINKIDVAARLRSAQAARQAAPDGAQGMVATDAIPGPDATQIAAASSIPPGEQRQMAEGMVARLESKLAADPSNLDGWVMLMRSRMTLGQPDRARKALADAIAANPASAERLRAEAEVLGVR</sequence>
<proteinExistence type="predicted"/>
<evidence type="ECO:0000313" key="7">
    <source>
        <dbReference type="EMBL" id="MBX7502286.1"/>
    </source>
</evidence>
<dbReference type="Pfam" id="PF13432">
    <property type="entry name" value="TPR_16"/>
    <property type="match status" value="1"/>
</dbReference>
<dbReference type="PROSITE" id="PS50005">
    <property type="entry name" value="TPR"/>
    <property type="match status" value="1"/>
</dbReference>
<gene>
    <name evidence="7" type="ORF">K3181_12610</name>
</gene>
<dbReference type="Pfam" id="PF23914">
    <property type="entry name" value="TPR_CcmH_CycH"/>
    <property type="match status" value="1"/>
</dbReference>
<feature type="transmembrane region" description="Helical" evidence="5">
    <location>
        <begin position="12"/>
        <end position="30"/>
    </location>
</feature>
<evidence type="ECO:0000256" key="5">
    <source>
        <dbReference type="SAM" id="Phobius"/>
    </source>
</evidence>
<name>A0ABS7JXA6_9SPHN</name>
<feature type="repeat" description="TPR" evidence="4">
    <location>
        <begin position="62"/>
        <end position="95"/>
    </location>
</feature>
<dbReference type="Gene3D" id="1.25.40.10">
    <property type="entry name" value="Tetratricopeptide repeat domain"/>
    <property type="match status" value="2"/>
</dbReference>
<keyword evidence="5" id="KW-0812">Transmembrane</keyword>